<name>A0A2Z2P0V9_9GAMM</name>
<dbReference type="InterPro" id="IPR027375">
    <property type="entry name" value="DKNYY"/>
</dbReference>
<dbReference type="Pfam" id="PF13644">
    <property type="entry name" value="DKNYY"/>
    <property type="match status" value="1"/>
</dbReference>
<dbReference type="EMBL" id="CP018632">
    <property type="protein sequence ID" value="ASJ73897.1"/>
    <property type="molecule type" value="Genomic_DNA"/>
</dbReference>
<dbReference type="Proteomes" id="UP000250079">
    <property type="component" value="Chromosome"/>
</dbReference>
<accession>A0A2Z2P0V9</accession>
<evidence type="ECO:0000313" key="1">
    <source>
        <dbReference type="EMBL" id="ASJ73897.1"/>
    </source>
</evidence>
<dbReference type="KEGG" id="gai:IMCC3135_19090"/>
<keyword evidence="2" id="KW-1185">Reference proteome</keyword>
<proteinExistence type="predicted"/>
<sequence length="203" mass="23322">MRFRPAIPQTPWKNVARLPQHGDTGDGIEPELTKRQQVVHTVWDGSGRVARPLAGAKTFTVLQIDSYAKDQHALYRQFVIPDANPATFTLFNDWYAVDRAYTLYNGAILPDRDARTFEIKNDYWTRDAHDVYFLNQAIQACEHVSFTIVFERRAKNAQCTYVNNDRVDGVDRPSFCALRGRETINYTFQSPLHPALLRCLSVE</sequence>
<organism evidence="1 2">
    <name type="scientific">Granulosicoccus antarcticus IMCC3135</name>
    <dbReference type="NCBI Taxonomy" id="1192854"/>
    <lineage>
        <taxon>Bacteria</taxon>
        <taxon>Pseudomonadati</taxon>
        <taxon>Pseudomonadota</taxon>
        <taxon>Gammaproteobacteria</taxon>
        <taxon>Chromatiales</taxon>
        <taxon>Granulosicoccaceae</taxon>
        <taxon>Granulosicoccus</taxon>
    </lineage>
</organism>
<protein>
    <submittedName>
        <fullName evidence="1">Uncharacterized protein</fullName>
    </submittedName>
</protein>
<reference evidence="1 2" key="1">
    <citation type="submission" date="2016-12" db="EMBL/GenBank/DDBJ databases">
        <authorList>
            <person name="Song W.-J."/>
            <person name="Kurnit D.M."/>
        </authorList>
    </citation>
    <scope>NUCLEOTIDE SEQUENCE [LARGE SCALE GENOMIC DNA]</scope>
    <source>
        <strain evidence="1 2">IMCC3135</strain>
    </source>
</reference>
<dbReference type="AlphaFoldDB" id="A0A2Z2P0V9"/>
<gene>
    <name evidence="1" type="ORF">IMCC3135_19090</name>
</gene>
<evidence type="ECO:0000313" key="2">
    <source>
        <dbReference type="Proteomes" id="UP000250079"/>
    </source>
</evidence>